<evidence type="ECO:0000256" key="2">
    <source>
        <dbReference type="SAM" id="MobiDB-lite"/>
    </source>
</evidence>
<feature type="region of interest" description="Disordered" evidence="2">
    <location>
        <begin position="422"/>
        <end position="445"/>
    </location>
</feature>
<dbReference type="AlphaFoldDB" id="A0A090D7P1"/>
<evidence type="ECO:0000256" key="1">
    <source>
        <dbReference type="SAM" id="Coils"/>
    </source>
</evidence>
<feature type="compositionally biased region" description="Basic and acidic residues" evidence="2">
    <location>
        <begin position="61"/>
        <end position="71"/>
    </location>
</feature>
<evidence type="ECO:0008006" key="5">
    <source>
        <dbReference type="Google" id="ProtNLM"/>
    </source>
</evidence>
<name>A0A090D7P1_PODAN</name>
<evidence type="ECO:0000313" key="3">
    <source>
        <dbReference type="EMBL" id="CDP29648.1"/>
    </source>
</evidence>
<dbReference type="Gene3D" id="2.130.10.10">
    <property type="entry name" value="YVTN repeat-like/Quinoprotein amine dehydrogenase"/>
    <property type="match status" value="1"/>
</dbReference>
<accession>A0A090D7P1</accession>
<feature type="region of interest" description="Disordered" evidence="2">
    <location>
        <begin position="667"/>
        <end position="691"/>
    </location>
</feature>
<protein>
    <recommendedName>
        <fullName evidence="5">Nucleoporin NUP37</fullName>
    </recommendedName>
</protein>
<feature type="region of interest" description="Disordered" evidence="2">
    <location>
        <begin position="55"/>
        <end position="79"/>
    </location>
</feature>
<sequence>MQSTPRTRRTPQNTQYTYTLGRRIHHVKTYPVQSPQGATILLYGHENGVTVVWRGGRRLKPQTENKSKEKSNGSTSNAIMIIDSDEEDVPPPFVDKPEFEDSPTSTATSPLAEIIQTLDLAFGTAVLKIAVLPMPNTTSAEAAWNGADILKQKIIFAVTCATSEVYLITLPLTPPSNESKARPELRESLLAENAGKGVWGETLTLLGGQSRPCEGVAMTLAKSTAASRSRSVESTTTQSQTRQSPRVIVAAHSREASGTLRFWNVPLDAKPGVVSRLESFQTEYLPSPLSSISFNPTQLTQLLTVASTHAVRIYDYSTPALPLEDASEGPFPIQGSWLLSLYPPFTRSATMSTSRKPIVAAEWIAHGRAVLTLLADGQWGIWDIEDASPTATSASSGGLFSKASAGLRGSAITNFSVTGHLEGTSPLKNPATQKSPAATGSSREFVPMTPHTRREALASANGGPEKLVCVRGGITVTHLSPAKGTATGDETALLWLGGSDPLVSVVPNVAKFWDSQLRKAAGGGNLWSGTQLTRMARLTDLGAGLLGERCTGAAAIPKPVTANNSSASENGTPPVEASLPVEVLIQGESRVVFVHESEDAPSFASRLLGARKKVSGRTDLEPAKAILAYPRPEKPNSVAFNLSIAHRPAADNAALLRSVRRPAAAGGLFSQDQPRGGDSLFPSVEAPAVPPQGASQAIGLRFINDLNFAADQPDDEQEAINRNIEEEMMDIMEIDRELEQMEDERERSTKRVFFEEG</sequence>
<keyword evidence="1" id="KW-0175">Coiled coil</keyword>
<feature type="compositionally biased region" description="Polar residues" evidence="2">
    <location>
        <begin position="426"/>
        <end position="442"/>
    </location>
</feature>
<organism evidence="3 4">
    <name type="scientific">Podospora anserina (strain S / ATCC MYA-4624 / DSM 980 / FGSC 10383)</name>
    <name type="common">Pleurage anserina</name>
    <dbReference type="NCBI Taxonomy" id="515849"/>
    <lineage>
        <taxon>Eukaryota</taxon>
        <taxon>Fungi</taxon>
        <taxon>Dikarya</taxon>
        <taxon>Ascomycota</taxon>
        <taxon>Pezizomycotina</taxon>
        <taxon>Sordariomycetes</taxon>
        <taxon>Sordariomycetidae</taxon>
        <taxon>Sordariales</taxon>
        <taxon>Podosporaceae</taxon>
        <taxon>Podospora</taxon>
        <taxon>Podospora anserina</taxon>
    </lineage>
</organism>
<dbReference type="eggNOG" id="ENOG502SJ54">
    <property type="taxonomic scope" value="Eukaryota"/>
</dbReference>
<reference evidence="3 4" key="1">
    <citation type="journal article" date="2008" name="Genome Biol.">
        <title>The genome sequence of the model ascomycete fungus Podospora anserina.</title>
        <authorList>
            <person name="Espagne E."/>
            <person name="Lespinet O."/>
            <person name="Malagnac F."/>
            <person name="Da Silva C."/>
            <person name="Jaillon O."/>
            <person name="Porcel B.M."/>
            <person name="Couloux A."/>
            <person name="Aury J.-M."/>
            <person name="Segurens B."/>
            <person name="Poulain J."/>
            <person name="Anthouard V."/>
            <person name="Grossetete S."/>
            <person name="Khalili H."/>
            <person name="Coppin E."/>
            <person name="Dequard-Chablat M."/>
            <person name="Picard M."/>
            <person name="Contamine V."/>
            <person name="Arnaise S."/>
            <person name="Bourdais A."/>
            <person name="Berteaux-Lecellier V."/>
            <person name="Gautheret D."/>
            <person name="de Vries R.P."/>
            <person name="Battaglia E."/>
            <person name="Coutinho P.M."/>
            <person name="Danchin E.G.J."/>
            <person name="Henrissat B."/>
            <person name="El Khoury R."/>
            <person name="Sainsard-Chanet A."/>
            <person name="Boivin A."/>
            <person name="Pinan-Lucarre B."/>
            <person name="Sellem C.H."/>
            <person name="Debuchy R."/>
            <person name="Wincker P."/>
            <person name="Weissenbach J."/>
            <person name="Silar P."/>
        </authorList>
    </citation>
    <scope>NUCLEOTIDE SEQUENCE [LARGE SCALE GENOMIC DNA]</scope>
    <source>
        <strain evidence="4">S / ATCC MYA-4624 / DSM 980 / FGSC 10383</strain>
    </source>
</reference>
<proteinExistence type="predicted"/>
<dbReference type="InParanoid" id="A0A090D7P1"/>
<reference evidence="4" key="2">
    <citation type="journal article" date="2014" name="Genetics">
        <title>Maintaining two mating types: Structure of the mating type locus and its role in heterokaryosis in Podospora anserina.</title>
        <authorList>
            <person name="Grognet P."/>
            <person name="Bidard F."/>
            <person name="Kuchly C."/>
            <person name="Tong L.C.H."/>
            <person name="Coppin E."/>
            <person name="Benkhali J.A."/>
            <person name="Couloux A."/>
            <person name="Wincker P."/>
            <person name="Debuchy R."/>
            <person name="Silar P."/>
        </authorList>
    </citation>
    <scope>GENOME REANNOTATION</scope>
    <source>
        <strain evidence="4">S / ATCC MYA-4624 / DSM 980 / FGSC 10383</strain>
    </source>
</reference>
<feature type="coiled-coil region" evidence="1">
    <location>
        <begin position="724"/>
        <end position="751"/>
    </location>
</feature>
<dbReference type="EMBL" id="FO904940">
    <property type="protein sequence ID" value="CDP29648.1"/>
    <property type="molecule type" value="Genomic_DNA"/>
</dbReference>
<evidence type="ECO:0000313" key="4">
    <source>
        <dbReference type="Proteomes" id="UP000001197"/>
    </source>
</evidence>
<dbReference type="Proteomes" id="UP000001197">
    <property type="component" value="Chromosome 5"/>
</dbReference>
<keyword evidence="4" id="KW-1185">Reference proteome</keyword>
<dbReference type="STRING" id="515849.A0A090D7P1"/>
<dbReference type="InterPro" id="IPR036322">
    <property type="entry name" value="WD40_repeat_dom_sf"/>
</dbReference>
<dbReference type="SUPFAM" id="SSF50978">
    <property type="entry name" value="WD40 repeat-like"/>
    <property type="match status" value="1"/>
</dbReference>
<dbReference type="InterPro" id="IPR015943">
    <property type="entry name" value="WD40/YVTN_repeat-like_dom_sf"/>
</dbReference>